<dbReference type="InterPro" id="IPR005994">
    <property type="entry name" value="GuaC_type_2"/>
</dbReference>
<reference evidence="7 8" key="1">
    <citation type="submission" date="2009-08" db="EMBL/GenBank/DDBJ databases">
        <authorList>
            <person name="Muzny D."/>
            <person name="Qin X."/>
            <person name="Deng J."/>
            <person name="Jiang H."/>
            <person name="Liu Y."/>
            <person name="Qu J."/>
            <person name="Song X.-Z."/>
            <person name="Zhang L."/>
            <person name="Thornton R."/>
            <person name="Coyle M."/>
            <person name="Francisco L."/>
            <person name="Jackson L."/>
            <person name="Javaid M."/>
            <person name="Korchina V."/>
            <person name="Kovar C."/>
            <person name="Mata R."/>
            <person name="Mathew T."/>
            <person name="Ngo R."/>
            <person name="Nguyen L."/>
            <person name="Nguyen N."/>
            <person name="Okwuonu G."/>
            <person name="Ongeri F."/>
            <person name="Pham C."/>
            <person name="Simmons D."/>
            <person name="Wilczek-Boney K."/>
            <person name="Hale W."/>
            <person name="Jakkamsetti A."/>
            <person name="Pham P."/>
            <person name="Ruth R."/>
            <person name="San Lucas F."/>
            <person name="Warren J."/>
            <person name="Zhang J."/>
            <person name="Zhao Z."/>
            <person name="Zhou C."/>
            <person name="Zhu D."/>
            <person name="Lee S."/>
            <person name="Bess C."/>
            <person name="Blankenburg K."/>
            <person name="Forbes L."/>
            <person name="Fu Q."/>
            <person name="Gubbala S."/>
            <person name="Hirani K."/>
            <person name="Jayaseelan J.C."/>
            <person name="Lara F."/>
            <person name="Munidasa M."/>
            <person name="Palculict T."/>
            <person name="Patil S."/>
            <person name="Pu L.-L."/>
            <person name="Saada N."/>
            <person name="Tang L."/>
            <person name="Weissenberger G."/>
            <person name="Zhu Y."/>
            <person name="Hemphill L."/>
            <person name="Shang Y."/>
            <person name="Youmans B."/>
            <person name="Ayvaz T."/>
            <person name="Ross M."/>
            <person name="Santibanez J."/>
            <person name="Aqrawi P."/>
            <person name="Gross S."/>
            <person name="Joshi V."/>
            <person name="Fowler G."/>
            <person name="Nazareth L."/>
            <person name="Reid J."/>
            <person name="Worley K."/>
            <person name="Petrosino J."/>
            <person name="Highlander S."/>
            <person name="Gibbs R."/>
        </authorList>
    </citation>
    <scope>NUCLEOTIDE SEQUENCE [LARGE SCALE GENOMIC DNA]</scope>
    <source>
        <strain evidence="7 8">ATCC 49175</strain>
    </source>
</reference>
<dbReference type="Proteomes" id="UP000005926">
    <property type="component" value="Unassembled WGS sequence"/>
</dbReference>
<dbReference type="HAMAP" id="MF_01511">
    <property type="entry name" value="GMP_reduct_type2"/>
    <property type="match status" value="1"/>
</dbReference>
<dbReference type="EC" id="1.7.1.7" evidence="5"/>
<dbReference type="InterPro" id="IPR001093">
    <property type="entry name" value="IMP_DH_GMPRt"/>
</dbReference>
<dbReference type="eggNOG" id="COG0516">
    <property type="taxonomic scope" value="Bacteria"/>
</dbReference>
<dbReference type="NCBIfam" id="NF003966">
    <property type="entry name" value="PRK05458.1"/>
    <property type="match status" value="1"/>
</dbReference>
<comment type="similarity">
    <text evidence="5">Belongs to the IMPDH/GMPR family. GuaC type 2 subfamily.</text>
</comment>
<dbReference type="PANTHER" id="PTHR43170">
    <property type="entry name" value="GMP REDUCTASE"/>
    <property type="match status" value="1"/>
</dbReference>
<dbReference type="InterPro" id="IPR050139">
    <property type="entry name" value="GMP_reductase"/>
</dbReference>
<dbReference type="PROSITE" id="PS00487">
    <property type="entry name" value="IMP_DH_GMP_RED"/>
    <property type="match status" value="1"/>
</dbReference>
<dbReference type="Pfam" id="PF00478">
    <property type="entry name" value="IMPDH"/>
    <property type="match status" value="1"/>
</dbReference>
<dbReference type="PIRSF" id="PIRSF036500">
    <property type="entry name" value="GMP_red_Firmic"/>
    <property type="match status" value="1"/>
</dbReference>
<keyword evidence="1 5" id="KW-0521">NADP</keyword>
<keyword evidence="2 5" id="KW-0560">Oxidoreductase</keyword>
<evidence type="ECO:0000256" key="4">
    <source>
        <dbReference type="ARBA" id="ARBA00048616"/>
    </source>
</evidence>
<evidence type="ECO:0000313" key="8">
    <source>
        <dbReference type="Proteomes" id="UP000005926"/>
    </source>
</evidence>
<dbReference type="STRING" id="638301.HMPREF0444_0303"/>
<evidence type="ECO:0000256" key="1">
    <source>
        <dbReference type="ARBA" id="ARBA00022857"/>
    </source>
</evidence>
<dbReference type="GeneID" id="78411431"/>
<sequence>MFELNAFDYEDIQLVPNKCIVNSRSECDTTVKLGKFTFKLPVVPANMQTVIDESVAEFLAKNGYFYIMHRFDEQSRLPFVKRMKENGLISSISVGVKPQEYDFILELKEKNLVPDYITIDIAHGHSNSVIDMIGHIKKHLPETFVIAGNVGTPEAVRELENAGADATKVGIGPGKVCITKIKTGFGTGGWQLAALRWCSKAARKPLIADGGIRTHGDIAKSIRFGATMVMIGSLFAGHEESPGKTVEVDGQLYKEYFGSASEYQKGERKNVEGKKIVVPYKGLLQDTLIEMQQDLQSSISYAGGKDIEAIRKVDYVIVKNSIFNGDSI</sequence>
<dbReference type="SMART" id="SM01240">
    <property type="entry name" value="IMPDH"/>
    <property type="match status" value="1"/>
</dbReference>
<dbReference type="FunFam" id="3.20.20.70:FF:000079">
    <property type="entry name" value="GMP reductase"/>
    <property type="match status" value="1"/>
</dbReference>
<evidence type="ECO:0000259" key="6">
    <source>
        <dbReference type="Pfam" id="PF00478"/>
    </source>
</evidence>
<dbReference type="GO" id="GO:0005829">
    <property type="term" value="C:cytosol"/>
    <property type="evidence" value="ECO:0007669"/>
    <property type="project" value="TreeGrafter"/>
</dbReference>
<comment type="catalytic activity">
    <reaction evidence="4 5">
        <text>IMP + NH4(+) + NADP(+) = GMP + NADPH + 2 H(+)</text>
        <dbReference type="Rhea" id="RHEA:17185"/>
        <dbReference type="ChEBI" id="CHEBI:15378"/>
        <dbReference type="ChEBI" id="CHEBI:28938"/>
        <dbReference type="ChEBI" id="CHEBI:57783"/>
        <dbReference type="ChEBI" id="CHEBI:58053"/>
        <dbReference type="ChEBI" id="CHEBI:58115"/>
        <dbReference type="ChEBI" id="CHEBI:58349"/>
        <dbReference type="EC" id="1.7.1.7"/>
    </reaction>
</comment>
<dbReference type="GO" id="GO:0006163">
    <property type="term" value="P:purine nucleotide metabolic process"/>
    <property type="evidence" value="ECO:0007669"/>
    <property type="project" value="UniProtKB-UniRule"/>
</dbReference>
<feature type="active site" description="Thioimidate intermediate" evidence="5">
    <location>
        <position position="177"/>
    </location>
</feature>
<dbReference type="RefSeq" id="WP_005605317.1">
    <property type="nucleotide sequence ID" value="NZ_CP102283.1"/>
</dbReference>
<evidence type="ECO:0000256" key="5">
    <source>
        <dbReference type="HAMAP-Rule" id="MF_01511"/>
    </source>
</evidence>
<dbReference type="NCBIfam" id="TIGR01306">
    <property type="entry name" value="GMP_reduct_2"/>
    <property type="match status" value="1"/>
</dbReference>
<comment type="caution">
    <text evidence="7">The sequence shown here is derived from an EMBL/GenBank/DDBJ whole genome shotgun (WGS) entry which is preliminary data.</text>
</comment>
<organism evidence="7 8">
    <name type="scientific">Granulicatella adiacens ATCC 49175</name>
    <dbReference type="NCBI Taxonomy" id="638301"/>
    <lineage>
        <taxon>Bacteria</taxon>
        <taxon>Bacillati</taxon>
        <taxon>Bacillota</taxon>
        <taxon>Bacilli</taxon>
        <taxon>Lactobacillales</taxon>
        <taxon>Carnobacteriaceae</taxon>
        <taxon>Granulicatella</taxon>
    </lineage>
</organism>
<evidence type="ECO:0000313" key="7">
    <source>
        <dbReference type="EMBL" id="EEW38059.1"/>
    </source>
</evidence>
<dbReference type="InterPro" id="IPR015875">
    <property type="entry name" value="IMP_DH/GMP_Rdtase_CS"/>
</dbReference>
<dbReference type="PANTHER" id="PTHR43170:SF5">
    <property type="entry name" value="GMP REDUCTASE"/>
    <property type="match status" value="1"/>
</dbReference>
<feature type="binding site" evidence="5">
    <location>
        <begin position="206"/>
        <end position="229"/>
    </location>
    <ligand>
        <name>NADP(+)</name>
        <dbReference type="ChEBI" id="CHEBI:58349"/>
    </ligand>
</feature>
<dbReference type="HOGENOM" id="CLU_022552_5_0_9"/>
<dbReference type="InterPro" id="IPR013785">
    <property type="entry name" value="Aldolase_TIM"/>
</dbReference>
<dbReference type="AlphaFoldDB" id="C8NEF8"/>
<comment type="function">
    <text evidence="3 5">Catalyzes the irreversible NADPH-dependent deamination of GMP to IMP. It functions in the conversion of nucleobase, nucleoside and nucleotide derivatives of G to A nucleotides, and in maintaining the intracellular balance of A and G nucleotides.</text>
</comment>
<dbReference type="Gene3D" id="3.20.20.70">
    <property type="entry name" value="Aldolase class I"/>
    <property type="match status" value="1"/>
</dbReference>
<evidence type="ECO:0000256" key="3">
    <source>
        <dbReference type="ARBA" id="ARBA00037691"/>
    </source>
</evidence>
<protein>
    <recommendedName>
        <fullName evidence="5">GMP reductase</fullName>
        <ecNumber evidence="5">1.7.1.7</ecNumber>
    </recommendedName>
    <alternativeName>
        <fullName evidence="5">Guanosine 5'-monophosphate oxidoreductase</fullName>
        <shortName evidence="5">Guanosine monophosphate reductase</shortName>
    </alternativeName>
</protein>
<dbReference type="SUPFAM" id="SSF51412">
    <property type="entry name" value="Inosine monophosphate dehydrogenase (IMPDH)"/>
    <property type="match status" value="1"/>
</dbReference>
<dbReference type="GO" id="GO:1902560">
    <property type="term" value="C:GMP reductase complex"/>
    <property type="evidence" value="ECO:0007669"/>
    <property type="project" value="InterPro"/>
</dbReference>
<dbReference type="CDD" id="cd00381">
    <property type="entry name" value="IMPDH"/>
    <property type="match status" value="1"/>
</dbReference>
<accession>C8NEF8</accession>
<name>C8NEF8_9LACT</name>
<gene>
    <name evidence="5 7" type="primary">guaC</name>
    <name evidence="7" type="ORF">HMPREF0444_0303</name>
</gene>
<dbReference type="GO" id="GO:0003920">
    <property type="term" value="F:GMP reductase activity"/>
    <property type="evidence" value="ECO:0007669"/>
    <property type="project" value="UniProtKB-UniRule"/>
</dbReference>
<feature type="domain" description="IMP dehydrogenase/GMP reductase" evidence="6">
    <location>
        <begin position="7"/>
        <end position="313"/>
    </location>
</feature>
<evidence type="ECO:0000256" key="2">
    <source>
        <dbReference type="ARBA" id="ARBA00023002"/>
    </source>
</evidence>
<dbReference type="EMBL" id="ACKZ01000008">
    <property type="protein sequence ID" value="EEW38059.1"/>
    <property type="molecule type" value="Genomic_DNA"/>
</dbReference>
<keyword evidence="8" id="KW-1185">Reference proteome</keyword>
<proteinExistence type="inferred from homology"/>